<sequence>MLSNVFTIEMTERRKNHYSIIQVTTVGTCERRIIEVNRKRVKVIKPGSKTSFPTTKIRGSYVPPFHVELF</sequence>
<dbReference type="AlphaFoldDB" id="A0AAD7M3K8"/>
<keyword evidence="3" id="KW-1185">Reference proteome</keyword>
<evidence type="ECO:0000259" key="1">
    <source>
        <dbReference type="Pfam" id="PF23218"/>
    </source>
</evidence>
<comment type="caution">
    <text evidence="2">The sequence shown here is derived from an EMBL/GenBank/DDBJ whole genome shotgun (WGS) entry which is preliminary data.</text>
</comment>
<dbReference type="EMBL" id="JARAOO010000005">
    <property type="protein sequence ID" value="KAJ7969077.1"/>
    <property type="molecule type" value="Genomic_DNA"/>
</dbReference>
<dbReference type="InterPro" id="IPR056287">
    <property type="entry name" value="PH_AIR9"/>
</dbReference>
<dbReference type="Pfam" id="PF23218">
    <property type="entry name" value="PH_AIR9"/>
    <property type="match status" value="1"/>
</dbReference>
<evidence type="ECO:0000313" key="3">
    <source>
        <dbReference type="Proteomes" id="UP001163823"/>
    </source>
</evidence>
<protein>
    <submittedName>
        <fullName evidence="2">187-kDa microtubule-associated protein AIR9-like</fullName>
    </submittedName>
</protein>
<evidence type="ECO:0000313" key="2">
    <source>
        <dbReference type="EMBL" id="KAJ7969077.1"/>
    </source>
</evidence>
<organism evidence="2 3">
    <name type="scientific">Quillaja saponaria</name>
    <name type="common">Soap bark tree</name>
    <dbReference type="NCBI Taxonomy" id="32244"/>
    <lineage>
        <taxon>Eukaryota</taxon>
        <taxon>Viridiplantae</taxon>
        <taxon>Streptophyta</taxon>
        <taxon>Embryophyta</taxon>
        <taxon>Tracheophyta</taxon>
        <taxon>Spermatophyta</taxon>
        <taxon>Magnoliopsida</taxon>
        <taxon>eudicotyledons</taxon>
        <taxon>Gunneridae</taxon>
        <taxon>Pentapetalae</taxon>
        <taxon>rosids</taxon>
        <taxon>fabids</taxon>
        <taxon>Fabales</taxon>
        <taxon>Quillajaceae</taxon>
        <taxon>Quillaja</taxon>
    </lineage>
</organism>
<proteinExistence type="predicted"/>
<reference evidence="2" key="1">
    <citation type="journal article" date="2023" name="Science">
        <title>Elucidation of the pathway for biosynthesis of saponin adjuvants from the soapbark tree.</title>
        <authorList>
            <person name="Reed J."/>
            <person name="Orme A."/>
            <person name="El-Demerdash A."/>
            <person name="Owen C."/>
            <person name="Martin L.B.B."/>
            <person name="Misra R.C."/>
            <person name="Kikuchi S."/>
            <person name="Rejzek M."/>
            <person name="Martin A.C."/>
            <person name="Harkess A."/>
            <person name="Leebens-Mack J."/>
            <person name="Louveau T."/>
            <person name="Stephenson M.J."/>
            <person name="Osbourn A."/>
        </authorList>
    </citation>
    <scope>NUCLEOTIDE SEQUENCE</scope>
    <source>
        <strain evidence="2">S10</strain>
    </source>
</reference>
<dbReference type="Proteomes" id="UP001163823">
    <property type="component" value="Chromosome 5"/>
</dbReference>
<accession>A0AAD7M3K8</accession>
<name>A0AAD7M3K8_QUISA</name>
<dbReference type="KEGG" id="qsa:O6P43_013089"/>
<feature type="domain" description="AIR9 PH-like" evidence="1">
    <location>
        <begin position="21"/>
        <end position="70"/>
    </location>
</feature>
<gene>
    <name evidence="2" type="ORF">O6P43_013089</name>
</gene>